<dbReference type="SUPFAM" id="SSF50494">
    <property type="entry name" value="Trypsin-like serine proteases"/>
    <property type="match status" value="1"/>
</dbReference>
<keyword evidence="6" id="KW-1185">Reference proteome</keyword>
<dbReference type="Pfam" id="PF13365">
    <property type="entry name" value="Trypsin_2"/>
    <property type="match status" value="1"/>
</dbReference>
<protein>
    <submittedName>
        <fullName evidence="5">Aste57867_2280 protein</fullName>
    </submittedName>
</protein>
<feature type="chain" id="PRO_5036115933" evidence="3">
    <location>
        <begin position="28"/>
        <end position="516"/>
    </location>
</feature>
<reference evidence="5 6" key="1">
    <citation type="submission" date="2019-03" db="EMBL/GenBank/DDBJ databases">
        <authorList>
            <person name="Gaulin E."/>
            <person name="Dumas B."/>
        </authorList>
    </citation>
    <scope>NUCLEOTIDE SEQUENCE [LARGE SCALE GENOMIC DNA]</scope>
    <source>
        <strain evidence="5">CBS 568.67</strain>
    </source>
</reference>
<organism evidence="5 6">
    <name type="scientific">Aphanomyces stellatus</name>
    <dbReference type="NCBI Taxonomy" id="120398"/>
    <lineage>
        <taxon>Eukaryota</taxon>
        <taxon>Sar</taxon>
        <taxon>Stramenopiles</taxon>
        <taxon>Oomycota</taxon>
        <taxon>Saprolegniomycetes</taxon>
        <taxon>Saprolegniales</taxon>
        <taxon>Verrucalvaceae</taxon>
        <taxon>Aphanomyces</taxon>
    </lineage>
</organism>
<evidence type="ECO:0000256" key="3">
    <source>
        <dbReference type="SAM" id="SignalP"/>
    </source>
</evidence>
<evidence type="ECO:0000313" key="4">
    <source>
        <dbReference type="EMBL" id="KAF0717453.1"/>
    </source>
</evidence>
<name>A0A485K9T1_9STRA</name>
<feature type="compositionally biased region" description="Low complexity" evidence="2">
    <location>
        <begin position="450"/>
        <end position="468"/>
    </location>
</feature>
<dbReference type="Gene3D" id="2.40.10.10">
    <property type="entry name" value="Trypsin-like serine proteases"/>
    <property type="match status" value="2"/>
</dbReference>
<evidence type="ECO:0000256" key="2">
    <source>
        <dbReference type="SAM" id="MobiDB-lite"/>
    </source>
</evidence>
<dbReference type="EMBL" id="VJMH01000248">
    <property type="protein sequence ID" value="KAF0717453.1"/>
    <property type="molecule type" value="Genomic_DNA"/>
</dbReference>
<feature type="signal peptide" evidence="3">
    <location>
        <begin position="1"/>
        <end position="27"/>
    </location>
</feature>
<dbReference type="Proteomes" id="UP000332933">
    <property type="component" value="Unassembled WGS sequence"/>
</dbReference>
<keyword evidence="3" id="KW-0732">Signal</keyword>
<dbReference type="InterPro" id="IPR009003">
    <property type="entry name" value="Peptidase_S1_PA"/>
</dbReference>
<dbReference type="AlphaFoldDB" id="A0A485K9T1"/>
<gene>
    <name evidence="5" type="primary">Aste57867_2280</name>
    <name evidence="4" type="ORF">As57867_002275</name>
    <name evidence="5" type="ORF">ASTE57867_2280</name>
</gene>
<evidence type="ECO:0000256" key="1">
    <source>
        <dbReference type="ARBA" id="ARBA00023026"/>
    </source>
</evidence>
<dbReference type="OrthoDB" id="62371at2759"/>
<feature type="region of interest" description="Disordered" evidence="2">
    <location>
        <begin position="376"/>
        <end position="475"/>
    </location>
</feature>
<evidence type="ECO:0000313" key="5">
    <source>
        <dbReference type="EMBL" id="VFT79483.1"/>
    </source>
</evidence>
<dbReference type="PANTHER" id="PTHR36234">
    <property type="entry name" value="LYSYL ENDOPEPTIDASE"/>
    <property type="match status" value="1"/>
</dbReference>
<evidence type="ECO:0000313" key="6">
    <source>
        <dbReference type="Proteomes" id="UP000332933"/>
    </source>
</evidence>
<feature type="compositionally biased region" description="Low complexity" evidence="2">
    <location>
        <begin position="400"/>
        <end position="432"/>
    </location>
</feature>
<dbReference type="EMBL" id="CAADRA010000248">
    <property type="protein sequence ID" value="VFT79483.1"/>
    <property type="molecule type" value="Genomic_DNA"/>
</dbReference>
<sequence>MFAPSKLFTVLAAFAATAAGFSPQCQSAEIIGADEPLDLTSAVNSAATYSFNRKDATYIAVHFASLAIPAGGRLTIRSPDESQVFEYTNKTQGNFYAEYIRGDTALLTYTPPRDTTTPASSSAFIIDKFAHGYPGDGSNGQTEAICGRDDTKAAVCHRESDAPKYKKAQAVARLFMNGRGLCTGWLLGSEGHLVTNNHCIGDESTASNTQFEFGAECKTCDDPENTKQLGCKGEIVATSSTFLYTSKTNDFTLVKLNLKATDALAKYGYLQARASGPVLGEPIYVAQHPAGKPTRIATVLDDGKVGTIESMSINSCVADEVGYSLDTEGGSSGSPVLSAKDNVVVALHNCGGCMNGAVKIDHVIDELTKNKLLPKDALAGTSPTSNAPTSYAPTPTSAGPTKRPSPTQSTSTPSPYTTTTPNPATTTMVPTTKKPKTCSPKSRKPKTRHPSTTTTAVPSNVPTTVSPSTPSPSSPGDCHGCDGCYSQRLGYCLPAADYTKDECARFSYFQTTWCGK</sequence>
<dbReference type="PANTHER" id="PTHR36234:SF5">
    <property type="entry name" value="LYSYL ENDOPEPTIDASE"/>
    <property type="match status" value="1"/>
</dbReference>
<keyword evidence="1" id="KW-0843">Virulence</keyword>
<proteinExistence type="predicted"/>
<dbReference type="InterPro" id="IPR043504">
    <property type="entry name" value="Peptidase_S1_PA_chymotrypsin"/>
</dbReference>
<feature type="compositionally biased region" description="Basic residues" evidence="2">
    <location>
        <begin position="433"/>
        <end position="449"/>
    </location>
</feature>
<accession>A0A485K9T1</accession>
<reference evidence="4" key="2">
    <citation type="submission" date="2019-06" db="EMBL/GenBank/DDBJ databases">
        <title>Genomics analysis of Aphanomyces spp. identifies a new class of oomycete effector associated with host adaptation.</title>
        <authorList>
            <person name="Gaulin E."/>
        </authorList>
    </citation>
    <scope>NUCLEOTIDE SEQUENCE</scope>
    <source>
        <strain evidence="4">CBS 578.67</strain>
    </source>
</reference>
<feature type="compositionally biased region" description="Polar residues" evidence="2">
    <location>
        <begin position="381"/>
        <end position="399"/>
    </location>
</feature>